<evidence type="ECO:0000256" key="1">
    <source>
        <dbReference type="SAM" id="MobiDB-lite"/>
    </source>
</evidence>
<keyword evidence="3" id="KW-1185">Reference proteome</keyword>
<dbReference type="RefSeq" id="WP_086283961.1">
    <property type="nucleotide sequence ID" value="NZ_NGMO01000001.1"/>
</dbReference>
<dbReference type="AlphaFoldDB" id="A0A2C9XQS2"/>
<dbReference type="STRING" id="1987383.A5844_000778"/>
<gene>
    <name evidence="2" type="ORF">A5844_000778</name>
</gene>
<evidence type="ECO:0000313" key="2">
    <source>
        <dbReference type="EMBL" id="OTP12545.1"/>
    </source>
</evidence>
<dbReference type="PROSITE" id="PS51257">
    <property type="entry name" value="PROKAR_LIPOPROTEIN"/>
    <property type="match status" value="1"/>
</dbReference>
<proteinExistence type="predicted"/>
<comment type="caution">
    <text evidence="2">The sequence shown here is derived from an EMBL/GenBank/DDBJ whole genome shotgun (WGS) entry which is preliminary data.</text>
</comment>
<organism evidence="2 3">
    <name type="scientific">Candidatus Enterococcus wittei</name>
    <dbReference type="NCBI Taxonomy" id="1987383"/>
    <lineage>
        <taxon>Bacteria</taxon>
        <taxon>Bacillati</taxon>
        <taxon>Bacillota</taxon>
        <taxon>Bacilli</taxon>
        <taxon>Lactobacillales</taxon>
        <taxon>Enterococcaceae</taxon>
        <taxon>Enterococcus</taxon>
    </lineage>
</organism>
<name>A0A2C9XQS2_9ENTE</name>
<evidence type="ECO:0000313" key="3">
    <source>
        <dbReference type="Proteomes" id="UP000194933"/>
    </source>
</evidence>
<reference evidence="2 3" key="1">
    <citation type="submission" date="2017-05" db="EMBL/GenBank/DDBJ databases">
        <title>The Genome Sequence of Enterococcus sp. 10A9_DIV0425.</title>
        <authorList>
            <consortium name="The Broad Institute Genomics Platform"/>
            <consortium name="The Broad Institute Genomic Center for Infectious Diseases"/>
            <person name="Earl A."/>
            <person name="Manson A."/>
            <person name="Schwartman J."/>
            <person name="Gilmore M."/>
            <person name="Abouelleil A."/>
            <person name="Cao P."/>
            <person name="Chapman S."/>
            <person name="Cusick C."/>
            <person name="Shea T."/>
            <person name="Young S."/>
            <person name="Neafsey D."/>
            <person name="Nusbaum C."/>
            <person name="Birren B."/>
        </authorList>
    </citation>
    <scope>NUCLEOTIDE SEQUENCE [LARGE SCALE GENOMIC DNA]</scope>
    <source>
        <strain evidence="2 3">10A9_DIV0425</strain>
    </source>
</reference>
<dbReference type="EMBL" id="NGMO01000001">
    <property type="protein sequence ID" value="OTP12545.1"/>
    <property type="molecule type" value="Genomic_DNA"/>
</dbReference>
<evidence type="ECO:0008006" key="4">
    <source>
        <dbReference type="Google" id="ProtNLM"/>
    </source>
</evidence>
<feature type="compositionally biased region" description="Low complexity" evidence="1">
    <location>
        <begin position="31"/>
        <end position="43"/>
    </location>
</feature>
<feature type="region of interest" description="Disordered" evidence="1">
    <location>
        <begin position="28"/>
        <end position="47"/>
    </location>
</feature>
<accession>A0A2C9XQS2</accession>
<dbReference type="Proteomes" id="UP000194933">
    <property type="component" value="Unassembled WGS sequence"/>
</dbReference>
<sequence>MKAIFTGLLAAGVLLTLTGCGNEEDRAGSIDSISAESTANSSSDEQKESIYVGKIESITEAEGGVYQIFIVDVEEKEDPDNIVSSFSNDGVILNASTEQIAGGIDSLKVGEQVEFKLVEMAIMTMSIPPQVPGNSIIEITAQ</sequence>
<protein>
    <recommendedName>
        <fullName evidence="4">Lipoprotein</fullName>
    </recommendedName>
</protein>